<dbReference type="InterPro" id="IPR052897">
    <property type="entry name" value="Sec-Metab_Biosynth_Hydrolase"/>
</dbReference>
<protein>
    <submittedName>
        <fullName evidence="3">Alpha/beta hydrolase</fullName>
    </submittedName>
</protein>
<gene>
    <name evidence="3" type="ORF">C1I95_28655</name>
</gene>
<proteinExistence type="predicted"/>
<dbReference type="InterPro" id="IPR000073">
    <property type="entry name" value="AB_hydrolase_1"/>
</dbReference>
<dbReference type="AlphaFoldDB" id="A0A2W2ED08"/>
<accession>A0A2W2ED08</accession>
<dbReference type="InterPro" id="IPR029058">
    <property type="entry name" value="AB_hydrolase_fold"/>
</dbReference>
<dbReference type="Pfam" id="PF12697">
    <property type="entry name" value="Abhydrolase_6"/>
    <property type="match status" value="1"/>
</dbReference>
<evidence type="ECO:0000313" key="3">
    <source>
        <dbReference type="EMBL" id="PZG09798.1"/>
    </source>
</evidence>
<dbReference type="PANTHER" id="PTHR37017:SF11">
    <property type="entry name" value="ESTERASE_LIPASE_THIOESTERASE DOMAIN-CONTAINING PROTEIN"/>
    <property type="match status" value="1"/>
</dbReference>
<comment type="caution">
    <text evidence="3">The sequence shown here is derived from an EMBL/GenBank/DDBJ whole genome shotgun (WGS) entry which is preliminary data.</text>
</comment>
<dbReference type="Gene3D" id="3.40.50.1820">
    <property type="entry name" value="alpha/beta hydrolase"/>
    <property type="match status" value="1"/>
</dbReference>
<evidence type="ECO:0000256" key="1">
    <source>
        <dbReference type="SAM" id="MobiDB-lite"/>
    </source>
</evidence>
<dbReference type="GO" id="GO:0016787">
    <property type="term" value="F:hydrolase activity"/>
    <property type="evidence" value="ECO:0007669"/>
    <property type="project" value="UniProtKB-KW"/>
</dbReference>
<dbReference type="SUPFAM" id="SSF53474">
    <property type="entry name" value="alpha/beta-Hydrolases"/>
    <property type="match status" value="1"/>
</dbReference>
<dbReference type="Proteomes" id="UP000248924">
    <property type="component" value="Unassembled WGS sequence"/>
</dbReference>
<sequence>MDIGRRPRASMGQNRPLPPVGEESAMNGRPNIVLVHGAWADGSCWSGVIERLQAGGYHVTAPQFPLTSTPDDVARLRQVLKLQDGPTIVAGHSYGGQIMTALGTDAPNVAGLVYVAAFGLDQGESLSALLSQGPTPPALAHLFTDEQGFIWQPQDDFVQHFAADVDPVHANAMHAVQQPIAESAFAAPMGVPAWRSLPSSYLIATQDQAIPPDAQRMFASRMGATTIEVPASHVAMVSHPDETAQLIRTAAEARVAMPAGQAAR</sequence>
<keyword evidence="4" id="KW-1185">Reference proteome</keyword>
<keyword evidence="3" id="KW-0378">Hydrolase</keyword>
<dbReference type="EMBL" id="POTY01000262">
    <property type="protein sequence ID" value="PZG09798.1"/>
    <property type="molecule type" value="Genomic_DNA"/>
</dbReference>
<feature type="region of interest" description="Disordered" evidence="1">
    <location>
        <begin position="1"/>
        <end position="25"/>
    </location>
</feature>
<reference evidence="3 4" key="1">
    <citation type="submission" date="2018-01" db="EMBL/GenBank/DDBJ databases">
        <title>Draft genome sequence of Jishengella sp. NA12.</title>
        <authorList>
            <person name="Sahin N."/>
            <person name="Ay H."/>
            <person name="Saygin H."/>
        </authorList>
    </citation>
    <scope>NUCLEOTIDE SEQUENCE [LARGE SCALE GENOMIC DNA]</scope>
    <source>
        <strain evidence="3 4">NA12</strain>
    </source>
</reference>
<dbReference type="PANTHER" id="PTHR37017">
    <property type="entry name" value="AB HYDROLASE-1 DOMAIN-CONTAINING PROTEIN-RELATED"/>
    <property type="match status" value="1"/>
</dbReference>
<evidence type="ECO:0000259" key="2">
    <source>
        <dbReference type="Pfam" id="PF12697"/>
    </source>
</evidence>
<organism evidence="3 4">
    <name type="scientific">Micromonospora craterilacus</name>
    <dbReference type="NCBI Taxonomy" id="1655439"/>
    <lineage>
        <taxon>Bacteria</taxon>
        <taxon>Bacillati</taxon>
        <taxon>Actinomycetota</taxon>
        <taxon>Actinomycetes</taxon>
        <taxon>Micromonosporales</taxon>
        <taxon>Micromonosporaceae</taxon>
        <taxon>Micromonospora</taxon>
    </lineage>
</organism>
<evidence type="ECO:0000313" key="4">
    <source>
        <dbReference type="Proteomes" id="UP000248924"/>
    </source>
</evidence>
<name>A0A2W2ED08_9ACTN</name>
<feature type="domain" description="AB hydrolase-1" evidence="2">
    <location>
        <begin position="32"/>
        <end position="245"/>
    </location>
</feature>